<protein>
    <submittedName>
        <fullName evidence="1">Uncharacterized protein</fullName>
    </submittedName>
</protein>
<sequence>MHQLHRRTQDLTLLLDKLVMAAEDQQVDKWMWQAEDVACEDAWEWADQELRAQLLALECEYMEALQQQGTVMAKAVQAMEEDCQGLDTILAVTFMPLASLPMTRALPAPWQLPTTQQAPLWAWREVQHPLH</sequence>
<organism evidence="1 2">
    <name type="scientific">Alligator mississippiensis</name>
    <name type="common">American alligator</name>
    <dbReference type="NCBI Taxonomy" id="8496"/>
    <lineage>
        <taxon>Eukaryota</taxon>
        <taxon>Metazoa</taxon>
        <taxon>Chordata</taxon>
        <taxon>Craniata</taxon>
        <taxon>Vertebrata</taxon>
        <taxon>Euteleostomi</taxon>
        <taxon>Archelosauria</taxon>
        <taxon>Archosauria</taxon>
        <taxon>Crocodylia</taxon>
        <taxon>Alligatoridae</taxon>
        <taxon>Alligatorinae</taxon>
        <taxon>Alligator</taxon>
    </lineage>
</organism>
<keyword evidence="2" id="KW-1185">Reference proteome</keyword>
<reference evidence="1 2" key="1">
    <citation type="journal article" date="2012" name="Genome Biol.">
        <title>Sequencing three crocodilian genomes to illuminate the evolution of archosaurs and amniotes.</title>
        <authorList>
            <person name="St John J.A."/>
            <person name="Braun E.L."/>
            <person name="Isberg S.R."/>
            <person name="Miles L.G."/>
            <person name="Chong A.Y."/>
            <person name="Gongora J."/>
            <person name="Dalzell P."/>
            <person name="Moran C."/>
            <person name="Bed'hom B."/>
            <person name="Abzhanov A."/>
            <person name="Burgess S.C."/>
            <person name="Cooksey A.M."/>
            <person name="Castoe T.A."/>
            <person name="Crawford N.G."/>
            <person name="Densmore L.D."/>
            <person name="Drew J.C."/>
            <person name="Edwards S.V."/>
            <person name="Faircloth B.C."/>
            <person name="Fujita M.K."/>
            <person name="Greenwold M.J."/>
            <person name="Hoffmann F.G."/>
            <person name="Howard J.M."/>
            <person name="Iguchi T."/>
            <person name="Janes D.E."/>
            <person name="Khan S.Y."/>
            <person name="Kohno S."/>
            <person name="de Koning A.J."/>
            <person name="Lance S.L."/>
            <person name="McCarthy F.M."/>
            <person name="McCormack J.E."/>
            <person name="Merchant M.E."/>
            <person name="Peterson D.G."/>
            <person name="Pollock D.D."/>
            <person name="Pourmand N."/>
            <person name="Raney B.J."/>
            <person name="Roessler K.A."/>
            <person name="Sanford J.R."/>
            <person name="Sawyer R.H."/>
            <person name="Schmidt C.J."/>
            <person name="Triplett E.W."/>
            <person name="Tuberville T.D."/>
            <person name="Venegas-Anaya M."/>
            <person name="Howard J.T."/>
            <person name="Jarvis E.D."/>
            <person name="Guillette L.J.Jr."/>
            <person name="Glenn T.C."/>
            <person name="Green R.E."/>
            <person name="Ray D.A."/>
        </authorList>
    </citation>
    <scope>NUCLEOTIDE SEQUENCE [LARGE SCALE GENOMIC DNA]</scope>
    <source>
        <strain evidence="1">KSC_2009_1</strain>
    </source>
</reference>
<evidence type="ECO:0000313" key="1">
    <source>
        <dbReference type="EMBL" id="KYO33640.1"/>
    </source>
</evidence>
<gene>
    <name evidence="1" type="ORF">Y1Q_0008789</name>
</gene>
<proteinExistence type="predicted"/>
<comment type="caution">
    <text evidence="1">The sequence shown here is derived from an EMBL/GenBank/DDBJ whole genome shotgun (WGS) entry which is preliminary data.</text>
</comment>
<accession>A0A151NA03</accession>
<dbReference type="EMBL" id="AKHW03003682">
    <property type="protein sequence ID" value="KYO33640.1"/>
    <property type="molecule type" value="Genomic_DNA"/>
</dbReference>
<name>A0A151NA03_ALLMI</name>
<evidence type="ECO:0000313" key="2">
    <source>
        <dbReference type="Proteomes" id="UP000050525"/>
    </source>
</evidence>
<dbReference type="AlphaFoldDB" id="A0A151NA03"/>
<dbReference type="Proteomes" id="UP000050525">
    <property type="component" value="Unassembled WGS sequence"/>
</dbReference>